<evidence type="ECO:0000313" key="2">
    <source>
        <dbReference type="EMBL" id="KAK2149067.1"/>
    </source>
</evidence>
<accession>A0AAD9J9F3</accession>
<evidence type="ECO:0000256" key="1">
    <source>
        <dbReference type="SAM" id="MobiDB-lite"/>
    </source>
</evidence>
<dbReference type="Proteomes" id="UP001208570">
    <property type="component" value="Unassembled WGS sequence"/>
</dbReference>
<keyword evidence="3" id="KW-1185">Reference proteome</keyword>
<protein>
    <submittedName>
        <fullName evidence="2">Uncharacterized protein</fullName>
    </submittedName>
</protein>
<dbReference type="EMBL" id="JAODUP010000469">
    <property type="protein sequence ID" value="KAK2149067.1"/>
    <property type="molecule type" value="Genomic_DNA"/>
</dbReference>
<reference evidence="2" key="1">
    <citation type="journal article" date="2023" name="Mol. Biol. Evol.">
        <title>Third-Generation Sequencing Reveals the Adaptive Role of the Epigenome in Three Deep-Sea Polychaetes.</title>
        <authorList>
            <person name="Perez M."/>
            <person name="Aroh O."/>
            <person name="Sun Y."/>
            <person name="Lan Y."/>
            <person name="Juniper S.K."/>
            <person name="Young C.R."/>
            <person name="Angers B."/>
            <person name="Qian P.Y."/>
        </authorList>
    </citation>
    <scope>NUCLEOTIDE SEQUENCE</scope>
    <source>
        <strain evidence="2">P08H-3</strain>
    </source>
</reference>
<dbReference type="AlphaFoldDB" id="A0AAD9J9F3"/>
<proteinExistence type="predicted"/>
<organism evidence="2 3">
    <name type="scientific">Paralvinella palmiformis</name>
    <dbReference type="NCBI Taxonomy" id="53620"/>
    <lineage>
        <taxon>Eukaryota</taxon>
        <taxon>Metazoa</taxon>
        <taxon>Spiralia</taxon>
        <taxon>Lophotrochozoa</taxon>
        <taxon>Annelida</taxon>
        <taxon>Polychaeta</taxon>
        <taxon>Sedentaria</taxon>
        <taxon>Canalipalpata</taxon>
        <taxon>Terebellida</taxon>
        <taxon>Terebelliformia</taxon>
        <taxon>Alvinellidae</taxon>
        <taxon>Paralvinella</taxon>
    </lineage>
</organism>
<evidence type="ECO:0000313" key="3">
    <source>
        <dbReference type="Proteomes" id="UP001208570"/>
    </source>
</evidence>
<sequence length="160" mass="17938">MSNPSEYQEEYCGMGARSNGGSTRKGKTNAGSVIIECTKSYDEQPVGGRAQARARAAAKGQGRLPAADETFVATAYSGEDRGTHRIQPHWRDHRWDDEMRAGTSTLYEPGDRDPPNRSSWYVYKTTLVDSINTPAKPLAVPDVHKLRYMQNNYMTADDWY</sequence>
<gene>
    <name evidence="2" type="ORF">LSH36_469g01056</name>
</gene>
<name>A0AAD9J9F3_9ANNE</name>
<comment type="caution">
    <text evidence="2">The sequence shown here is derived from an EMBL/GenBank/DDBJ whole genome shotgun (WGS) entry which is preliminary data.</text>
</comment>
<feature type="region of interest" description="Disordered" evidence="1">
    <location>
        <begin position="1"/>
        <end position="28"/>
    </location>
</feature>